<evidence type="ECO:0000256" key="1">
    <source>
        <dbReference type="ARBA" id="ARBA00007162"/>
    </source>
</evidence>
<dbReference type="Gene3D" id="3.40.190.10">
    <property type="entry name" value="Periplasmic binding protein-like II"/>
    <property type="match status" value="2"/>
</dbReference>
<protein>
    <submittedName>
        <fullName evidence="3">Periplasmic component (PhnD)</fullName>
    </submittedName>
</protein>
<dbReference type="Proteomes" id="UP001314262">
    <property type="component" value="Unassembled WGS sequence"/>
</dbReference>
<dbReference type="RefSeq" id="WP_168778798.1">
    <property type="nucleotide sequence ID" value="NZ_CAUZLT010000003.1"/>
</dbReference>
<sequence>MKKIITALAVLLVVVGGFFAFTSGKHSDSTGKSTSSDSKMSLKELNVQFVPSTNAETMLAKAKPLENLLSKKLGIPVHVSVATSYNTAVEAMGSKKVDMGFLPPDSYVTAQKQYGVKAILQSTKLAMKDNNTGETTDKVVNTYKSMIIVKSNSPIKSIEDLKGKKIATQSAISTSGYLFPVVELYKKGINVVKDSTLVQVKGHDQGVMSVLNGDTDAAFVYDDVRTNVQKDQPDVFKDTRVIYYSNPIPNDTISLRKGVTSSDAKKIQKAMMEIAKTDEGKKALADGYSWQGVTEAKESSFDNVRQYEETIKKIQ</sequence>
<dbReference type="NCBIfam" id="TIGR01098">
    <property type="entry name" value="3A0109s03R"/>
    <property type="match status" value="1"/>
</dbReference>
<proteinExistence type="inferred from homology"/>
<name>A0ABN9YRM4_9LACO</name>
<comment type="caution">
    <text evidence="3">The sequence shown here is derived from an EMBL/GenBank/DDBJ whole genome shotgun (WGS) entry which is preliminary data.</text>
</comment>
<keyword evidence="4" id="KW-1185">Reference proteome</keyword>
<dbReference type="PANTHER" id="PTHR35841:SF1">
    <property type="entry name" value="PHOSPHONATES-BINDING PERIPLASMIC PROTEIN"/>
    <property type="match status" value="1"/>
</dbReference>
<dbReference type="CDD" id="cd01071">
    <property type="entry name" value="PBP2_PhnD_like"/>
    <property type="match status" value="1"/>
</dbReference>
<gene>
    <name evidence="3" type="ORF">R53137_KAKDMLNK_00807</name>
</gene>
<keyword evidence="2" id="KW-0732">Signal</keyword>
<evidence type="ECO:0000313" key="4">
    <source>
        <dbReference type="Proteomes" id="UP001314262"/>
    </source>
</evidence>
<reference evidence="3 4" key="1">
    <citation type="submission" date="2023-10" db="EMBL/GenBank/DDBJ databases">
        <authorList>
            <person name="Botero Cardona J."/>
        </authorList>
    </citation>
    <scope>NUCLEOTIDE SEQUENCE [LARGE SCALE GENOMIC DNA]</scope>
    <source>
        <strain evidence="3 4">R-53137</strain>
    </source>
</reference>
<dbReference type="EMBL" id="CAUZLT010000003">
    <property type="protein sequence ID" value="CAK1240832.1"/>
    <property type="molecule type" value="Genomic_DNA"/>
</dbReference>
<dbReference type="SUPFAM" id="SSF53850">
    <property type="entry name" value="Periplasmic binding protein-like II"/>
    <property type="match status" value="1"/>
</dbReference>
<evidence type="ECO:0000256" key="2">
    <source>
        <dbReference type="ARBA" id="ARBA00022729"/>
    </source>
</evidence>
<dbReference type="PANTHER" id="PTHR35841">
    <property type="entry name" value="PHOSPHONATES-BINDING PERIPLASMIC PROTEIN"/>
    <property type="match status" value="1"/>
</dbReference>
<accession>A0ABN9YRM4</accession>
<comment type="similarity">
    <text evidence="1">Belongs to the phosphate/phosphite/phosphonate binding protein family.</text>
</comment>
<dbReference type="Pfam" id="PF12974">
    <property type="entry name" value="Phosphonate-bd"/>
    <property type="match status" value="1"/>
</dbReference>
<evidence type="ECO:0000313" key="3">
    <source>
        <dbReference type="EMBL" id="CAK1240832.1"/>
    </source>
</evidence>
<organism evidence="3 4">
    <name type="scientific">Fructobacillus tropaeoli</name>
    <dbReference type="NCBI Taxonomy" id="709323"/>
    <lineage>
        <taxon>Bacteria</taxon>
        <taxon>Bacillati</taxon>
        <taxon>Bacillota</taxon>
        <taxon>Bacilli</taxon>
        <taxon>Lactobacillales</taxon>
        <taxon>Lactobacillaceae</taxon>
        <taxon>Fructobacillus</taxon>
    </lineage>
</organism>
<dbReference type="InterPro" id="IPR005770">
    <property type="entry name" value="PhnD"/>
</dbReference>